<dbReference type="InterPro" id="IPR002577">
    <property type="entry name" value="HTH_HxlR"/>
</dbReference>
<keyword evidence="1" id="KW-0805">Transcription regulation</keyword>
<keyword evidence="2 5" id="KW-0238">DNA-binding</keyword>
<evidence type="ECO:0000256" key="3">
    <source>
        <dbReference type="ARBA" id="ARBA00023163"/>
    </source>
</evidence>
<dbReference type="Proteomes" id="UP000183200">
    <property type="component" value="Unassembled WGS sequence"/>
</dbReference>
<dbReference type="GO" id="GO:0003677">
    <property type="term" value="F:DNA binding"/>
    <property type="evidence" value="ECO:0007669"/>
    <property type="project" value="UniProtKB-KW"/>
</dbReference>
<organism evidence="5 6">
    <name type="scientific">Pedobacter steynii</name>
    <dbReference type="NCBI Taxonomy" id="430522"/>
    <lineage>
        <taxon>Bacteria</taxon>
        <taxon>Pseudomonadati</taxon>
        <taxon>Bacteroidota</taxon>
        <taxon>Sphingobacteriia</taxon>
        <taxon>Sphingobacteriales</taxon>
        <taxon>Sphingobacteriaceae</taxon>
        <taxon>Pedobacter</taxon>
    </lineage>
</organism>
<dbReference type="InterPro" id="IPR036390">
    <property type="entry name" value="WH_DNA-bd_sf"/>
</dbReference>
<sequence length="102" mass="11370">MSTANNDCNGNPCPASKLLKILSGKWKAQIFRLALNGPLRFNSLIRQLEGSNKQAVAVALKELEEEGLFERKVIQLKPLHVEYMLSERGASMISVFQQLEGL</sequence>
<keyword evidence="3" id="KW-0804">Transcription</keyword>
<dbReference type="AlphaFoldDB" id="A0A1G9Z403"/>
<evidence type="ECO:0000313" key="5">
    <source>
        <dbReference type="EMBL" id="SDN16208.1"/>
    </source>
</evidence>
<keyword evidence="6" id="KW-1185">Reference proteome</keyword>
<accession>A0A1G9Z403</accession>
<proteinExistence type="predicted"/>
<name>A0A1G9Z403_9SPHI</name>
<protein>
    <submittedName>
        <fullName evidence="5">DNA-binding transcriptional regulator, HxlR family</fullName>
    </submittedName>
</protein>
<dbReference type="RefSeq" id="WP_074609686.1">
    <property type="nucleotide sequence ID" value="NZ_FNGY01000006.1"/>
</dbReference>
<dbReference type="Gene3D" id="1.10.10.10">
    <property type="entry name" value="Winged helix-like DNA-binding domain superfamily/Winged helix DNA-binding domain"/>
    <property type="match status" value="1"/>
</dbReference>
<evidence type="ECO:0000256" key="1">
    <source>
        <dbReference type="ARBA" id="ARBA00023015"/>
    </source>
</evidence>
<dbReference type="SUPFAM" id="SSF46785">
    <property type="entry name" value="Winged helix' DNA-binding domain"/>
    <property type="match status" value="1"/>
</dbReference>
<evidence type="ECO:0000313" key="6">
    <source>
        <dbReference type="Proteomes" id="UP000183200"/>
    </source>
</evidence>
<reference evidence="6" key="1">
    <citation type="submission" date="2016-10" db="EMBL/GenBank/DDBJ databases">
        <authorList>
            <person name="Varghese N."/>
            <person name="Submissions S."/>
        </authorList>
    </citation>
    <scope>NUCLEOTIDE SEQUENCE [LARGE SCALE GENOMIC DNA]</scope>
    <source>
        <strain evidence="6">DSM 19110</strain>
    </source>
</reference>
<dbReference type="EMBL" id="FNGY01000006">
    <property type="protein sequence ID" value="SDN16208.1"/>
    <property type="molecule type" value="Genomic_DNA"/>
</dbReference>
<dbReference type="InterPro" id="IPR036388">
    <property type="entry name" value="WH-like_DNA-bd_sf"/>
</dbReference>
<evidence type="ECO:0000256" key="2">
    <source>
        <dbReference type="ARBA" id="ARBA00023125"/>
    </source>
</evidence>
<dbReference type="Pfam" id="PF01638">
    <property type="entry name" value="HxlR"/>
    <property type="match status" value="1"/>
</dbReference>
<dbReference type="PANTHER" id="PTHR33204">
    <property type="entry name" value="TRANSCRIPTIONAL REGULATOR, MARR FAMILY"/>
    <property type="match status" value="1"/>
</dbReference>
<evidence type="ECO:0000259" key="4">
    <source>
        <dbReference type="PROSITE" id="PS51118"/>
    </source>
</evidence>
<feature type="domain" description="HTH hxlR-type" evidence="4">
    <location>
        <begin position="13"/>
        <end position="102"/>
    </location>
</feature>
<gene>
    <name evidence="5" type="ORF">SAMN05421820_106346</name>
</gene>
<dbReference type="OrthoDB" id="8231503at2"/>
<dbReference type="PROSITE" id="PS51118">
    <property type="entry name" value="HTH_HXLR"/>
    <property type="match status" value="1"/>
</dbReference>
<dbReference type="STRING" id="430522.BFS30_15340"/>